<dbReference type="EMBL" id="CP002583">
    <property type="protein sequence ID" value="ADZ92006.1"/>
    <property type="molecule type" value="Genomic_DNA"/>
</dbReference>
<dbReference type="HOGENOM" id="CLU_077093_1_0_6"/>
<name>F2JZ28_MARM1</name>
<proteinExistence type="predicted"/>
<gene>
    <name evidence="2" type="ordered locus">Marme_2779</name>
</gene>
<evidence type="ECO:0000313" key="3">
    <source>
        <dbReference type="Proteomes" id="UP000001062"/>
    </source>
</evidence>
<dbReference type="KEGG" id="mme:Marme_2779"/>
<organism evidence="2 3">
    <name type="scientific">Marinomonas mediterranea (strain ATCC 700492 / JCM 21426 / NBRC 103028 / MMB-1)</name>
    <dbReference type="NCBI Taxonomy" id="717774"/>
    <lineage>
        <taxon>Bacteria</taxon>
        <taxon>Pseudomonadati</taxon>
        <taxon>Pseudomonadota</taxon>
        <taxon>Gammaproteobacteria</taxon>
        <taxon>Oceanospirillales</taxon>
        <taxon>Oceanospirillaceae</taxon>
        <taxon>Marinomonas</taxon>
    </lineage>
</organism>
<dbReference type="AlphaFoldDB" id="F2JZ28"/>
<protein>
    <recommendedName>
        <fullName evidence="1">DUF3885 domain-containing protein</fullName>
    </recommendedName>
</protein>
<dbReference type="eggNOG" id="ENOG50339U0">
    <property type="taxonomic scope" value="Bacteria"/>
</dbReference>
<evidence type="ECO:0000313" key="2">
    <source>
        <dbReference type="EMBL" id="ADZ92006.1"/>
    </source>
</evidence>
<dbReference type="STRING" id="717774.Marme_2779"/>
<feature type="domain" description="DUF3885" evidence="1">
    <location>
        <begin position="6"/>
        <end position="196"/>
    </location>
</feature>
<dbReference type="InterPro" id="IPR024976">
    <property type="entry name" value="DUF3885"/>
</dbReference>
<keyword evidence="3" id="KW-1185">Reference proteome</keyword>
<dbReference type="PATRIC" id="fig|717774.3.peg.2862"/>
<sequence>MSIRLEIEGKFDGKAFKRPLFYSFEGGLRFELAEGGTHLNQFLTAHRKAMEVCGHIFGDCEDITVCVKVYGEKSLVSSVSVLRSLREVGLFPKSNKEHWSEFDDEWVDDEDFANSRWHYIAFEVPLECLVNALWCALATDLGGIEPSPSANIYLFNLEKSVMIFPYDDRGMDVVGKNKLLLQGLYNQFGNYLLDYDREAMDAVFKKLP</sequence>
<dbReference type="Pfam" id="PF13021">
    <property type="entry name" value="DUF3885"/>
    <property type="match status" value="1"/>
</dbReference>
<dbReference type="RefSeq" id="WP_013661909.1">
    <property type="nucleotide sequence ID" value="NC_015276.1"/>
</dbReference>
<dbReference type="Proteomes" id="UP000001062">
    <property type="component" value="Chromosome"/>
</dbReference>
<reference evidence="2 3" key="1">
    <citation type="journal article" date="2012" name="Stand. Genomic Sci.">
        <title>Complete genome sequence of the melanogenic marine bacterium Marinomonas mediterranea type strain (MMB-1(T)).</title>
        <authorList>
            <person name="Lucas-Elio P."/>
            <person name="Goodwin L."/>
            <person name="Woyke T."/>
            <person name="Pitluck S."/>
            <person name="Nolan M."/>
            <person name="Kyrpides N.C."/>
            <person name="Detter J.C."/>
            <person name="Copeland A."/>
            <person name="Teshima H."/>
            <person name="Bruce D."/>
            <person name="Detter C."/>
            <person name="Tapia R."/>
            <person name="Han S."/>
            <person name="Land M.L."/>
            <person name="Ivanova N."/>
            <person name="Mikhailova N."/>
            <person name="Johnston A.W."/>
            <person name="Sanchez-Amat A."/>
        </authorList>
    </citation>
    <scope>NUCLEOTIDE SEQUENCE [LARGE SCALE GENOMIC DNA]</scope>
    <source>
        <strain evidence="3">ATCC 700492 / JCM 21426 / NBRC 103028 / MMB-1</strain>
    </source>
</reference>
<accession>F2JZ28</accession>
<evidence type="ECO:0000259" key="1">
    <source>
        <dbReference type="Pfam" id="PF13021"/>
    </source>
</evidence>